<dbReference type="Proteomes" id="UP001432027">
    <property type="component" value="Unassembled WGS sequence"/>
</dbReference>
<proteinExistence type="predicted"/>
<organism evidence="2 3">
    <name type="scientific">Pristionchus entomophagus</name>
    <dbReference type="NCBI Taxonomy" id="358040"/>
    <lineage>
        <taxon>Eukaryota</taxon>
        <taxon>Metazoa</taxon>
        <taxon>Ecdysozoa</taxon>
        <taxon>Nematoda</taxon>
        <taxon>Chromadorea</taxon>
        <taxon>Rhabditida</taxon>
        <taxon>Rhabditina</taxon>
        <taxon>Diplogasteromorpha</taxon>
        <taxon>Diplogasteroidea</taxon>
        <taxon>Neodiplogasteridae</taxon>
        <taxon>Pristionchus</taxon>
    </lineage>
</organism>
<evidence type="ECO:0000259" key="1">
    <source>
        <dbReference type="Pfam" id="PF19040"/>
    </source>
</evidence>
<feature type="non-terminal residue" evidence="2">
    <location>
        <position position="242"/>
    </location>
</feature>
<reference evidence="2" key="1">
    <citation type="submission" date="2023-10" db="EMBL/GenBank/DDBJ databases">
        <title>Genome assembly of Pristionchus species.</title>
        <authorList>
            <person name="Yoshida K."/>
            <person name="Sommer R.J."/>
        </authorList>
    </citation>
    <scope>NUCLEOTIDE SEQUENCE</scope>
    <source>
        <strain evidence="2">RS0144</strain>
    </source>
</reference>
<dbReference type="EMBL" id="BTSX01000002">
    <property type="protein sequence ID" value="GMS86428.1"/>
    <property type="molecule type" value="Genomic_DNA"/>
</dbReference>
<keyword evidence="3" id="KW-1185">Reference proteome</keyword>
<name>A0AAV5T0Q8_9BILA</name>
<gene>
    <name evidence="2" type="ORF">PENTCL1PPCAC_8603</name>
</gene>
<feature type="non-terminal residue" evidence="2">
    <location>
        <position position="1"/>
    </location>
</feature>
<evidence type="ECO:0000313" key="3">
    <source>
        <dbReference type="Proteomes" id="UP001432027"/>
    </source>
</evidence>
<dbReference type="AlphaFoldDB" id="A0AAV5T0Q8"/>
<comment type="caution">
    <text evidence="2">The sequence shown here is derived from an EMBL/GenBank/DDBJ whole genome shotgun (WGS) entry which is preliminary data.</text>
</comment>
<accession>A0AAV5T0Q8</accession>
<sequence>NGNGSLSILVLGNSFAERAAPVIRDVFHGHYSVLRIYTGGACRILAGFDAPKYRDTYPTLLEKMRPDITLVISRENYFLTGPALDSDVPEFARASVLQRFDLKRNFSRRLVVDGQNPFCGWGALMMKNGETIQTGLEIARRFQKKTFNMSELYWTRNETAKFHSFETEFLSSMASSNANFTFNKVYDQFCLPDEDVCPFYNPANLHSYYADYVGHLSVEGLNALREGYQRIASRLIRELYLE</sequence>
<dbReference type="InterPro" id="IPR050879">
    <property type="entry name" value="Acyltransferase_3"/>
</dbReference>
<dbReference type="Pfam" id="PF19040">
    <property type="entry name" value="SGNH"/>
    <property type="match status" value="1"/>
</dbReference>
<dbReference type="PANTHER" id="PTHR23028:SF53">
    <property type="entry name" value="ACYL_TRANSF_3 DOMAIN-CONTAINING PROTEIN"/>
    <property type="match status" value="1"/>
</dbReference>
<feature type="domain" description="SGNH" evidence="1">
    <location>
        <begin position="5"/>
        <end position="226"/>
    </location>
</feature>
<dbReference type="PANTHER" id="PTHR23028">
    <property type="entry name" value="ACETYLTRANSFERASE"/>
    <property type="match status" value="1"/>
</dbReference>
<dbReference type="InterPro" id="IPR043968">
    <property type="entry name" value="SGNH"/>
</dbReference>
<evidence type="ECO:0000313" key="2">
    <source>
        <dbReference type="EMBL" id="GMS86428.1"/>
    </source>
</evidence>
<protein>
    <recommendedName>
        <fullName evidence="1">SGNH domain-containing protein</fullName>
    </recommendedName>
</protein>
<dbReference type="GO" id="GO:0000271">
    <property type="term" value="P:polysaccharide biosynthetic process"/>
    <property type="evidence" value="ECO:0007669"/>
    <property type="project" value="TreeGrafter"/>
</dbReference>
<dbReference type="GO" id="GO:0016020">
    <property type="term" value="C:membrane"/>
    <property type="evidence" value="ECO:0007669"/>
    <property type="project" value="TreeGrafter"/>
</dbReference>